<gene>
    <name evidence="3" type="ORF">CHL78_006780</name>
</gene>
<dbReference type="GO" id="GO:0061599">
    <property type="term" value="F:molybdopterin molybdotransferase activity"/>
    <property type="evidence" value="ECO:0007669"/>
    <property type="project" value="UniProtKB-UniRule"/>
</dbReference>
<dbReference type="PANTHER" id="PTHR10192:SF28">
    <property type="entry name" value="MOLYBDOPTERIN MOLYBDENUMTRANSFERASE"/>
    <property type="match status" value="1"/>
</dbReference>
<proteinExistence type="inferred from homology"/>
<keyword evidence="1" id="KW-0500">Molybdenum</keyword>
<comment type="pathway">
    <text evidence="1">Cofactor biosynthesis; molybdopterin biosynthesis.</text>
</comment>
<dbReference type="GO" id="GO:0005829">
    <property type="term" value="C:cytosol"/>
    <property type="evidence" value="ECO:0007669"/>
    <property type="project" value="TreeGrafter"/>
</dbReference>
<comment type="similarity">
    <text evidence="1">Belongs to the MoeA family.</text>
</comment>
<feature type="domain" description="MoaB/Mog" evidence="2">
    <location>
        <begin position="173"/>
        <end position="305"/>
    </location>
</feature>
<dbReference type="InterPro" id="IPR036425">
    <property type="entry name" value="MoaB/Mog-like_dom_sf"/>
</dbReference>
<protein>
    <recommendedName>
        <fullName evidence="1">Molybdopterin molybdenumtransferase</fullName>
        <ecNumber evidence="1">2.10.1.1</ecNumber>
    </recommendedName>
</protein>
<dbReference type="EC" id="2.10.1.1" evidence="1"/>
<comment type="cofactor">
    <cofactor evidence="1">
        <name>Mg(2+)</name>
        <dbReference type="ChEBI" id="CHEBI:18420"/>
    </cofactor>
</comment>
<keyword evidence="1" id="KW-0501">Molybdenum cofactor biosynthesis</keyword>
<comment type="function">
    <text evidence="1">Catalyzes the insertion of molybdate into adenylated molybdopterin with the concomitant release of AMP.</text>
</comment>
<dbReference type="SMART" id="SM00852">
    <property type="entry name" value="MoCF_biosynth"/>
    <property type="match status" value="1"/>
</dbReference>
<dbReference type="Pfam" id="PF00994">
    <property type="entry name" value="MoCF_biosynth"/>
    <property type="match status" value="1"/>
</dbReference>
<reference evidence="3 4" key="1">
    <citation type="journal article" date="2017" name="Genome Announc.">
        <title>Draft Genome Sequence of Romboutsia weinsteinii sp. nov. Strain CCRI-19649(T) Isolated from Surface Water.</title>
        <authorList>
            <person name="Maheux A.F."/>
            <person name="Boudreau D.K."/>
            <person name="Berube E."/>
            <person name="Boissinot M."/>
            <person name="Cantin P."/>
            <person name="Raymond F."/>
            <person name="Corbeil J."/>
            <person name="Omar R.F."/>
            <person name="Bergeron M.G."/>
        </authorList>
    </citation>
    <scope>NUCLEOTIDE SEQUENCE [LARGE SCALE GENOMIC DNA]</scope>
    <source>
        <strain evidence="3 4">CCRI-19649</strain>
    </source>
</reference>
<dbReference type="InterPro" id="IPR001453">
    <property type="entry name" value="MoaB/Mog_dom"/>
</dbReference>
<accession>A0A371J5E5</accession>
<dbReference type="GO" id="GO:0006777">
    <property type="term" value="P:Mo-molybdopterin cofactor biosynthetic process"/>
    <property type="evidence" value="ECO:0007669"/>
    <property type="project" value="UniProtKB-UniRule"/>
</dbReference>
<keyword evidence="1" id="KW-0479">Metal-binding</keyword>
<dbReference type="AlphaFoldDB" id="A0A371J5E5"/>
<keyword evidence="1" id="KW-0460">Magnesium</keyword>
<evidence type="ECO:0000256" key="1">
    <source>
        <dbReference type="RuleBase" id="RU365090"/>
    </source>
</evidence>
<keyword evidence="4" id="KW-1185">Reference proteome</keyword>
<dbReference type="InterPro" id="IPR038987">
    <property type="entry name" value="MoeA-like"/>
</dbReference>
<dbReference type="CDD" id="cd03522">
    <property type="entry name" value="MoeA_like"/>
    <property type="match status" value="1"/>
</dbReference>
<dbReference type="RefSeq" id="WP_094369646.1">
    <property type="nucleotide sequence ID" value="NZ_NOJY02000009.1"/>
</dbReference>
<evidence type="ECO:0000313" key="4">
    <source>
        <dbReference type="Proteomes" id="UP000215694"/>
    </source>
</evidence>
<name>A0A371J5E5_9FIRM</name>
<evidence type="ECO:0000313" key="3">
    <source>
        <dbReference type="EMBL" id="RDY28002.1"/>
    </source>
</evidence>
<dbReference type="UniPathway" id="UPA00344"/>
<dbReference type="OrthoDB" id="9767940at2"/>
<evidence type="ECO:0000259" key="2">
    <source>
        <dbReference type="SMART" id="SM00852"/>
    </source>
</evidence>
<sequence length="339" mass="37285">MRQIKTVDAEGHILCHDITKIVPGEFKGRVFKKGHVVREEDIPVLLSIGKDNLYVWEQTEGMVHENDAAVFLKDIAAGENLEFSDIKEGKIDFISTVDGLLKINVDKLLELNCIDDIMMATLHNNYEVKNGLKVAGTRVIPLVISQEKLDEAKVVLGGEKIINVIPYKTKKVGIVTTGNEVFHKRILDKFGPVIENKVSKFGCEVIGQTICPDDKEIIKNAIKDFIDQGAELICCTGGMSVDPDDVTPTAIKETGAELVTYGSPILPGAMFLLAYHGQVPIMGIPGCAMYNKTTVFDVILPRMLIDDRLTKKDIASYGHGGLCMNCEICTYPACNFAKI</sequence>
<dbReference type="GO" id="GO:0046872">
    <property type="term" value="F:metal ion binding"/>
    <property type="evidence" value="ECO:0007669"/>
    <property type="project" value="UniProtKB-UniRule"/>
</dbReference>
<keyword evidence="1" id="KW-0808">Transferase</keyword>
<dbReference type="Gene3D" id="3.40.980.10">
    <property type="entry name" value="MoaB/Mog-like domain"/>
    <property type="match status" value="1"/>
</dbReference>
<dbReference type="PANTHER" id="PTHR10192">
    <property type="entry name" value="MOLYBDOPTERIN BIOSYNTHESIS PROTEIN"/>
    <property type="match status" value="1"/>
</dbReference>
<comment type="catalytic activity">
    <reaction evidence="1">
        <text>adenylyl-molybdopterin + molybdate = Mo-molybdopterin + AMP + H(+)</text>
        <dbReference type="Rhea" id="RHEA:35047"/>
        <dbReference type="ChEBI" id="CHEBI:15378"/>
        <dbReference type="ChEBI" id="CHEBI:36264"/>
        <dbReference type="ChEBI" id="CHEBI:62727"/>
        <dbReference type="ChEBI" id="CHEBI:71302"/>
        <dbReference type="ChEBI" id="CHEBI:456215"/>
    </reaction>
</comment>
<organism evidence="3 4">
    <name type="scientific">Romboutsia weinsteinii</name>
    <dbReference type="NCBI Taxonomy" id="2020949"/>
    <lineage>
        <taxon>Bacteria</taxon>
        <taxon>Bacillati</taxon>
        <taxon>Bacillota</taxon>
        <taxon>Clostridia</taxon>
        <taxon>Peptostreptococcales</taxon>
        <taxon>Peptostreptococcaceae</taxon>
        <taxon>Romboutsia</taxon>
    </lineage>
</organism>
<dbReference type="Proteomes" id="UP000215694">
    <property type="component" value="Unassembled WGS sequence"/>
</dbReference>
<comment type="caution">
    <text evidence="3">The sequence shown here is derived from an EMBL/GenBank/DDBJ whole genome shotgun (WGS) entry which is preliminary data.</text>
</comment>
<dbReference type="SUPFAM" id="SSF53218">
    <property type="entry name" value="Molybdenum cofactor biosynthesis proteins"/>
    <property type="match status" value="1"/>
</dbReference>
<dbReference type="EMBL" id="NOJY02000009">
    <property type="protein sequence ID" value="RDY28002.1"/>
    <property type="molecule type" value="Genomic_DNA"/>
</dbReference>